<evidence type="ECO:0000313" key="1">
    <source>
        <dbReference type="EMBL" id="CAE8660009.1"/>
    </source>
</evidence>
<gene>
    <name evidence="1" type="ORF">PGLA2088_LOCUS13987</name>
</gene>
<protein>
    <submittedName>
        <fullName evidence="1">Uncharacterized protein</fullName>
    </submittedName>
</protein>
<reference evidence="1" key="1">
    <citation type="submission" date="2021-02" db="EMBL/GenBank/DDBJ databases">
        <authorList>
            <person name="Dougan E. K."/>
            <person name="Rhodes N."/>
            <person name="Thang M."/>
            <person name="Chan C."/>
        </authorList>
    </citation>
    <scope>NUCLEOTIDE SEQUENCE</scope>
</reference>
<comment type="caution">
    <text evidence="1">The sequence shown here is derived from an EMBL/GenBank/DDBJ whole genome shotgun (WGS) entry which is preliminary data.</text>
</comment>
<evidence type="ECO:0000313" key="2">
    <source>
        <dbReference type="Proteomes" id="UP000626109"/>
    </source>
</evidence>
<organism evidence="1 2">
    <name type="scientific">Polarella glacialis</name>
    <name type="common">Dinoflagellate</name>
    <dbReference type="NCBI Taxonomy" id="89957"/>
    <lineage>
        <taxon>Eukaryota</taxon>
        <taxon>Sar</taxon>
        <taxon>Alveolata</taxon>
        <taxon>Dinophyceae</taxon>
        <taxon>Suessiales</taxon>
        <taxon>Suessiaceae</taxon>
        <taxon>Polarella</taxon>
    </lineage>
</organism>
<accession>A0A813J018</accession>
<dbReference type="Proteomes" id="UP000626109">
    <property type="component" value="Unassembled WGS sequence"/>
</dbReference>
<dbReference type="EMBL" id="CAJNNW010016933">
    <property type="protein sequence ID" value="CAE8660009.1"/>
    <property type="molecule type" value="Genomic_DNA"/>
</dbReference>
<dbReference type="AlphaFoldDB" id="A0A813J018"/>
<proteinExistence type="predicted"/>
<name>A0A813J018_POLGL</name>
<sequence>MEMAMASKDRRPALDAAELRRSAKRAKAELLRAREVPVPDADAADLADLDHQTPSGAEERPPAEAVLGRWSSLKGMCRIFTDSMTNRLSYEESLEDGGRLHGWLERQDANQGSGLACWEATLRFLDQDEQPWYGPSFGEEHEALGEIRVQLFPGGRLETSIKIDEEDEEWQPAVAFRRRTEEEEKAAANAVQAAATSGAFVFGA</sequence>